<dbReference type="InterPro" id="IPR010432">
    <property type="entry name" value="RDD"/>
</dbReference>
<dbReference type="EMBL" id="FNDU01000004">
    <property type="protein sequence ID" value="SDI03387.1"/>
    <property type="molecule type" value="Genomic_DNA"/>
</dbReference>
<dbReference type="STRING" id="930129.SAMN05216352_104170"/>
<keyword evidence="2 5" id="KW-0812">Transmembrane</keyword>
<dbReference type="Pfam" id="PF06271">
    <property type="entry name" value="RDD"/>
    <property type="match status" value="1"/>
</dbReference>
<evidence type="ECO:0000256" key="5">
    <source>
        <dbReference type="SAM" id="Phobius"/>
    </source>
</evidence>
<reference evidence="7 8" key="1">
    <citation type="submission" date="2016-10" db="EMBL/GenBank/DDBJ databases">
        <authorList>
            <person name="de Groot N.N."/>
        </authorList>
    </citation>
    <scope>NUCLEOTIDE SEQUENCE [LARGE SCALE GENOMIC DNA]</scope>
    <source>
        <strain evidence="8">P4B,CCM 7963,CECT 7998,DSM 25260,IBRC-M 10614,KCTC 13821</strain>
    </source>
</reference>
<protein>
    <submittedName>
        <fullName evidence="7">RDD family protein</fullName>
    </submittedName>
</protein>
<evidence type="ECO:0000256" key="1">
    <source>
        <dbReference type="ARBA" id="ARBA00004141"/>
    </source>
</evidence>
<dbReference type="AlphaFoldDB" id="A0A1G8H9S7"/>
<sequence>MNASLMHRFKAFMIDYVFIFAYLGLLLVINVFFFPSMQMWFSGSLITAQFAGFFMVTLPVSLYFIISDSKIGGQSLGKRKMGLRVVDKNGEGLSLRLGFFRTLLKFLPWELSHFFVYRIISAGDGEISFTFYVMGGMVYILIFVYIWSAVVTRKKQSL</sequence>
<feature type="domain" description="RDD" evidence="6">
    <location>
        <begin position="3"/>
        <end position="157"/>
    </location>
</feature>
<gene>
    <name evidence="7" type="ORF">SAMN05216352_104170</name>
</gene>
<name>A0A1G8H9S7_9BACI</name>
<evidence type="ECO:0000259" key="6">
    <source>
        <dbReference type="Pfam" id="PF06271"/>
    </source>
</evidence>
<evidence type="ECO:0000256" key="2">
    <source>
        <dbReference type="ARBA" id="ARBA00022692"/>
    </source>
</evidence>
<evidence type="ECO:0000256" key="3">
    <source>
        <dbReference type="ARBA" id="ARBA00022989"/>
    </source>
</evidence>
<dbReference type="RefSeq" id="WP_245917862.1">
    <property type="nucleotide sequence ID" value="NZ_FNDU01000004.1"/>
</dbReference>
<evidence type="ECO:0000313" key="8">
    <source>
        <dbReference type="Proteomes" id="UP000199017"/>
    </source>
</evidence>
<dbReference type="GO" id="GO:0016020">
    <property type="term" value="C:membrane"/>
    <property type="evidence" value="ECO:0007669"/>
    <property type="project" value="UniProtKB-SubCell"/>
</dbReference>
<feature type="transmembrane region" description="Helical" evidence="5">
    <location>
        <begin position="103"/>
        <end position="120"/>
    </location>
</feature>
<dbReference type="PANTHER" id="PTHR38480:SF1">
    <property type="entry name" value="SLR0254 PROTEIN"/>
    <property type="match status" value="1"/>
</dbReference>
<dbReference type="PANTHER" id="PTHR38480">
    <property type="entry name" value="SLR0254 PROTEIN"/>
    <property type="match status" value="1"/>
</dbReference>
<dbReference type="Proteomes" id="UP000199017">
    <property type="component" value="Unassembled WGS sequence"/>
</dbReference>
<feature type="transmembrane region" description="Helical" evidence="5">
    <location>
        <begin position="46"/>
        <end position="66"/>
    </location>
</feature>
<evidence type="ECO:0000256" key="4">
    <source>
        <dbReference type="ARBA" id="ARBA00023136"/>
    </source>
</evidence>
<comment type="subcellular location">
    <subcellularLocation>
        <location evidence="1">Membrane</location>
        <topology evidence="1">Multi-pass membrane protein</topology>
    </subcellularLocation>
</comment>
<keyword evidence="4 5" id="KW-0472">Membrane</keyword>
<proteinExistence type="predicted"/>
<organism evidence="7 8">
    <name type="scientific">Alteribacillus bidgolensis</name>
    <dbReference type="NCBI Taxonomy" id="930129"/>
    <lineage>
        <taxon>Bacteria</taxon>
        <taxon>Bacillati</taxon>
        <taxon>Bacillota</taxon>
        <taxon>Bacilli</taxon>
        <taxon>Bacillales</taxon>
        <taxon>Bacillaceae</taxon>
        <taxon>Alteribacillus</taxon>
    </lineage>
</organism>
<feature type="transmembrane region" description="Helical" evidence="5">
    <location>
        <begin position="132"/>
        <end position="152"/>
    </location>
</feature>
<accession>A0A1G8H9S7</accession>
<keyword evidence="8" id="KW-1185">Reference proteome</keyword>
<feature type="transmembrane region" description="Helical" evidence="5">
    <location>
        <begin position="12"/>
        <end position="34"/>
    </location>
</feature>
<evidence type="ECO:0000313" key="7">
    <source>
        <dbReference type="EMBL" id="SDI03387.1"/>
    </source>
</evidence>
<keyword evidence="3 5" id="KW-1133">Transmembrane helix</keyword>